<evidence type="ECO:0000313" key="2">
    <source>
        <dbReference type="EMBL" id="CAG8664766.1"/>
    </source>
</evidence>
<comment type="caution">
    <text evidence="2">The sequence shown here is derived from an EMBL/GenBank/DDBJ whole genome shotgun (WGS) entry which is preliminary data.</text>
</comment>
<sequence>REPNSAVVFHALPRHDFLIDIKGLARENTTKEEHWQDKEHVVHPSALNDHKDNNN</sequence>
<evidence type="ECO:0000313" key="3">
    <source>
        <dbReference type="Proteomes" id="UP000789831"/>
    </source>
</evidence>
<dbReference type="AlphaFoldDB" id="A0A9N9H7I6"/>
<organism evidence="2 3">
    <name type="scientific">Ambispora gerdemannii</name>
    <dbReference type="NCBI Taxonomy" id="144530"/>
    <lineage>
        <taxon>Eukaryota</taxon>
        <taxon>Fungi</taxon>
        <taxon>Fungi incertae sedis</taxon>
        <taxon>Mucoromycota</taxon>
        <taxon>Glomeromycotina</taxon>
        <taxon>Glomeromycetes</taxon>
        <taxon>Archaeosporales</taxon>
        <taxon>Ambisporaceae</taxon>
        <taxon>Ambispora</taxon>
    </lineage>
</organism>
<gene>
    <name evidence="2" type="ORF">AGERDE_LOCUS11990</name>
</gene>
<evidence type="ECO:0000256" key="1">
    <source>
        <dbReference type="SAM" id="MobiDB-lite"/>
    </source>
</evidence>
<feature type="region of interest" description="Disordered" evidence="1">
    <location>
        <begin position="30"/>
        <end position="55"/>
    </location>
</feature>
<dbReference type="OrthoDB" id="2384962at2759"/>
<dbReference type="Proteomes" id="UP000789831">
    <property type="component" value="Unassembled WGS sequence"/>
</dbReference>
<reference evidence="2" key="1">
    <citation type="submission" date="2021-06" db="EMBL/GenBank/DDBJ databases">
        <authorList>
            <person name="Kallberg Y."/>
            <person name="Tangrot J."/>
            <person name="Rosling A."/>
        </authorList>
    </citation>
    <scope>NUCLEOTIDE SEQUENCE</scope>
    <source>
        <strain evidence="2">MT106</strain>
    </source>
</reference>
<accession>A0A9N9H7I6</accession>
<protein>
    <submittedName>
        <fullName evidence="2">1166_t:CDS:1</fullName>
    </submittedName>
</protein>
<dbReference type="EMBL" id="CAJVPL010006507">
    <property type="protein sequence ID" value="CAG8664766.1"/>
    <property type="molecule type" value="Genomic_DNA"/>
</dbReference>
<name>A0A9N9H7I6_9GLOM</name>
<feature type="non-terminal residue" evidence="2">
    <location>
        <position position="1"/>
    </location>
</feature>
<proteinExistence type="predicted"/>
<keyword evidence="3" id="KW-1185">Reference proteome</keyword>